<dbReference type="OrthoDB" id="5426789at2759"/>
<evidence type="ECO:0000256" key="2">
    <source>
        <dbReference type="SAM" id="Phobius"/>
    </source>
</evidence>
<keyword evidence="2" id="KW-1133">Transmembrane helix</keyword>
<reference evidence="3 4" key="1">
    <citation type="submission" date="2013-03" db="EMBL/GenBank/DDBJ databases">
        <title>The Genome Sequence of Exophiala aquamarina CBS 119918.</title>
        <authorList>
            <consortium name="The Broad Institute Genomics Platform"/>
            <person name="Cuomo C."/>
            <person name="de Hoog S."/>
            <person name="Gorbushina A."/>
            <person name="Walker B."/>
            <person name="Young S.K."/>
            <person name="Zeng Q."/>
            <person name="Gargeya S."/>
            <person name="Fitzgerald M."/>
            <person name="Haas B."/>
            <person name="Abouelleil A."/>
            <person name="Allen A.W."/>
            <person name="Alvarado L."/>
            <person name="Arachchi H.M."/>
            <person name="Berlin A.M."/>
            <person name="Chapman S.B."/>
            <person name="Gainer-Dewar J."/>
            <person name="Goldberg J."/>
            <person name="Griggs A."/>
            <person name="Gujja S."/>
            <person name="Hansen M."/>
            <person name="Howarth C."/>
            <person name="Imamovic A."/>
            <person name="Ireland A."/>
            <person name="Larimer J."/>
            <person name="McCowan C."/>
            <person name="Murphy C."/>
            <person name="Pearson M."/>
            <person name="Poon T.W."/>
            <person name="Priest M."/>
            <person name="Roberts A."/>
            <person name="Saif S."/>
            <person name="Shea T."/>
            <person name="Sisk P."/>
            <person name="Sykes S."/>
            <person name="Wortman J."/>
            <person name="Nusbaum C."/>
            <person name="Birren B."/>
        </authorList>
    </citation>
    <scope>NUCLEOTIDE SEQUENCE [LARGE SCALE GENOMIC DNA]</scope>
    <source>
        <strain evidence="3 4">CBS 119918</strain>
    </source>
</reference>
<dbReference type="RefSeq" id="XP_013255281.1">
    <property type="nucleotide sequence ID" value="XM_013399827.1"/>
</dbReference>
<feature type="transmembrane region" description="Helical" evidence="2">
    <location>
        <begin position="100"/>
        <end position="122"/>
    </location>
</feature>
<proteinExistence type="predicted"/>
<feature type="transmembrane region" description="Helical" evidence="2">
    <location>
        <begin position="235"/>
        <end position="254"/>
    </location>
</feature>
<sequence>MSRLESRAQSFSQISLEHGLHQASALAAMTLLITAHRAVMNSGFTLRRKGFSTDTRVSVAIGSITSIWTLLVLISAIVVGEQPCRKGFEQCAARLSYVPWIMQVLFFFWIIGFMNEICYLCWKAKTRAGNVDTTTAPAVTASMQPKRSTPSTTTSEETGDQIDLEARTPRFSAERRMVLYISIWKHLRIWKLECSQGPRNWSGSISRGFRWSLNCIISSIVVVVSYAAIRQKLYTVSLLNLVGVALFIVGAAGANKYATAPHIYTADTLRIMLHTRHREGTCFILPCDTTGFDAVWGPKIEYENRLLDEAMDQAEVEQAGRDTGTRYLINMDKVLAAFNSSTDLDIEDVVHIAGWLYEPERHPKMQKIVCKRMAEYHLINKSIIDALWHAEYLVFMRMGHLPDNLKKFAGTLRSRRGTGLDLDSKHRQIGAKPGLQGYQEAVRYVYRLFNERVDQNALVPNSQPPKRSCILSPCPTSIDEYFAQLWEYCFEKHESTFAALSAFLAYRTEDIGNDVQNGWGPFPLRAWDREGDIISWHVVWRQAWYSAVIAQLTSMSPIILSAFLAGILQ</sequence>
<evidence type="ECO:0000313" key="3">
    <source>
        <dbReference type="EMBL" id="KEF52691.1"/>
    </source>
</evidence>
<feature type="region of interest" description="Disordered" evidence="1">
    <location>
        <begin position="139"/>
        <end position="160"/>
    </location>
</feature>
<dbReference type="AlphaFoldDB" id="A0A072NYP1"/>
<organism evidence="3 4">
    <name type="scientific">Exophiala aquamarina CBS 119918</name>
    <dbReference type="NCBI Taxonomy" id="1182545"/>
    <lineage>
        <taxon>Eukaryota</taxon>
        <taxon>Fungi</taxon>
        <taxon>Dikarya</taxon>
        <taxon>Ascomycota</taxon>
        <taxon>Pezizomycotina</taxon>
        <taxon>Eurotiomycetes</taxon>
        <taxon>Chaetothyriomycetidae</taxon>
        <taxon>Chaetothyriales</taxon>
        <taxon>Herpotrichiellaceae</taxon>
        <taxon>Exophiala</taxon>
    </lineage>
</organism>
<evidence type="ECO:0000313" key="4">
    <source>
        <dbReference type="Proteomes" id="UP000027920"/>
    </source>
</evidence>
<dbReference type="VEuPathDB" id="FungiDB:A1O9_11108"/>
<feature type="transmembrane region" description="Helical" evidence="2">
    <location>
        <begin position="543"/>
        <end position="568"/>
    </location>
</feature>
<dbReference type="EMBL" id="AMGV01000016">
    <property type="protein sequence ID" value="KEF52691.1"/>
    <property type="molecule type" value="Genomic_DNA"/>
</dbReference>
<protein>
    <submittedName>
        <fullName evidence="3">Uncharacterized protein</fullName>
    </submittedName>
</protein>
<comment type="caution">
    <text evidence="3">The sequence shown here is derived from an EMBL/GenBank/DDBJ whole genome shotgun (WGS) entry which is preliminary data.</text>
</comment>
<gene>
    <name evidence="3" type="ORF">A1O9_11108</name>
</gene>
<feature type="transmembrane region" description="Helical" evidence="2">
    <location>
        <begin position="59"/>
        <end position="80"/>
    </location>
</feature>
<dbReference type="GeneID" id="25286008"/>
<keyword evidence="2" id="KW-0812">Transmembrane</keyword>
<keyword evidence="4" id="KW-1185">Reference proteome</keyword>
<feature type="transmembrane region" description="Helical" evidence="2">
    <location>
        <begin position="211"/>
        <end position="229"/>
    </location>
</feature>
<keyword evidence="2" id="KW-0472">Membrane</keyword>
<name>A0A072NYP1_9EURO</name>
<dbReference type="HOGENOM" id="CLU_478986_0_0_1"/>
<evidence type="ECO:0000256" key="1">
    <source>
        <dbReference type="SAM" id="MobiDB-lite"/>
    </source>
</evidence>
<accession>A0A072NYP1</accession>
<dbReference type="Proteomes" id="UP000027920">
    <property type="component" value="Unassembled WGS sequence"/>
</dbReference>